<evidence type="ECO:0000313" key="2">
    <source>
        <dbReference type="EMBL" id="GGJ94308.1"/>
    </source>
</evidence>
<evidence type="ECO:0000256" key="1">
    <source>
        <dbReference type="SAM" id="Phobius"/>
    </source>
</evidence>
<organism evidence="2 3">
    <name type="scientific">Streptomyces camponoticapitis</name>
    <dbReference type="NCBI Taxonomy" id="1616125"/>
    <lineage>
        <taxon>Bacteria</taxon>
        <taxon>Bacillati</taxon>
        <taxon>Actinomycetota</taxon>
        <taxon>Actinomycetes</taxon>
        <taxon>Kitasatosporales</taxon>
        <taxon>Streptomycetaceae</taxon>
        <taxon>Streptomyces</taxon>
    </lineage>
</organism>
<accession>A0ABQ2E4N9</accession>
<keyword evidence="1" id="KW-0472">Membrane</keyword>
<keyword evidence="3" id="KW-1185">Reference proteome</keyword>
<comment type="caution">
    <text evidence="2">The sequence shown here is derived from an EMBL/GenBank/DDBJ whole genome shotgun (WGS) entry which is preliminary data.</text>
</comment>
<reference evidence="3" key="1">
    <citation type="journal article" date="2019" name="Int. J. Syst. Evol. Microbiol.">
        <title>The Global Catalogue of Microorganisms (GCM) 10K type strain sequencing project: providing services to taxonomists for standard genome sequencing and annotation.</title>
        <authorList>
            <consortium name="The Broad Institute Genomics Platform"/>
            <consortium name="The Broad Institute Genome Sequencing Center for Infectious Disease"/>
            <person name="Wu L."/>
            <person name="Ma J."/>
        </authorList>
    </citation>
    <scope>NUCLEOTIDE SEQUENCE [LARGE SCALE GENOMIC DNA]</scope>
    <source>
        <strain evidence="3">CGMCC 4.7275</strain>
    </source>
</reference>
<feature type="transmembrane region" description="Helical" evidence="1">
    <location>
        <begin position="108"/>
        <end position="125"/>
    </location>
</feature>
<protein>
    <recommendedName>
        <fullName evidence="4">Integral membrane protein</fullName>
    </recommendedName>
</protein>
<evidence type="ECO:0000313" key="3">
    <source>
        <dbReference type="Proteomes" id="UP000660265"/>
    </source>
</evidence>
<feature type="transmembrane region" description="Helical" evidence="1">
    <location>
        <begin position="137"/>
        <end position="158"/>
    </location>
</feature>
<feature type="transmembrane region" description="Helical" evidence="1">
    <location>
        <begin position="36"/>
        <end position="53"/>
    </location>
</feature>
<keyword evidence="1" id="KW-0812">Transmembrane</keyword>
<feature type="transmembrane region" description="Helical" evidence="1">
    <location>
        <begin position="232"/>
        <end position="255"/>
    </location>
</feature>
<dbReference type="Proteomes" id="UP000660265">
    <property type="component" value="Unassembled WGS sequence"/>
</dbReference>
<proteinExistence type="predicted"/>
<evidence type="ECO:0008006" key="4">
    <source>
        <dbReference type="Google" id="ProtNLM"/>
    </source>
</evidence>
<sequence length="260" mass="26630">MNIVGGADVETARISLGLTAAVVVPWGLGWQRVRPGATAAFTALYGAYVISPYTSDGRAWCALVAATLLSFGAIFWHFGVGSPSFGFSVVFPVFGTASSVARRLGAGAIAASAILSLWIAGPNLASLGSEVTRNDQVAVFTSALLLSVFGGGILAMLATRQVRREIDALPSGPEKAAALEFMNGGSGIGLLERGLLFAFLAAGQPEAAALVLAAKSLARIPSLDHGRHASEYFLVGTLASVIASLAMSMVARVIVGLPVL</sequence>
<keyword evidence="1" id="KW-1133">Transmembrane helix</keyword>
<feature type="transmembrane region" description="Helical" evidence="1">
    <location>
        <begin position="12"/>
        <end position="30"/>
    </location>
</feature>
<dbReference type="RefSeq" id="WP_189107665.1">
    <property type="nucleotide sequence ID" value="NZ_BMMV01000007.1"/>
</dbReference>
<gene>
    <name evidence="2" type="ORF">GCM10011583_27230</name>
</gene>
<dbReference type="EMBL" id="BMMV01000007">
    <property type="protein sequence ID" value="GGJ94308.1"/>
    <property type="molecule type" value="Genomic_DNA"/>
</dbReference>
<name>A0ABQ2E4N9_9ACTN</name>